<keyword evidence="1" id="KW-0479">Metal-binding</keyword>
<name>A0AAE0F6V6_9CHLO</name>
<organism evidence="4 5">
    <name type="scientific">Cymbomonas tetramitiformis</name>
    <dbReference type="NCBI Taxonomy" id="36881"/>
    <lineage>
        <taxon>Eukaryota</taxon>
        <taxon>Viridiplantae</taxon>
        <taxon>Chlorophyta</taxon>
        <taxon>Pyramimonadophyceae</taxon>
        <taxon>Pyramimonadales</taxon>
        <taxon>Pyramimonadaceae</taxon>
        <taxon>Cymbomonas</taxon>
    </lineage>
</organism>
<evidence type="ECO:0000256" key="2">
    <source>
        <dbReference type="SAM" id="MobiDB-lite"/>
    </source>
</evidence>
<feature type="region of interest" description="Disordered" evidence="2">
    <location>
        <begin position="279"/>
        <end position="302"/>
    </location>
</feature>
<protein>
    <recommendedName>
        <fullName evidence="3">RING-type domain-containing protein</fullName>
    </recommendedName>
</protein>
<dbReference type="InterPro" id="IPR001841">
    <property type="entry name" value="Znf_RING"/>
</dbReference>
<dbReference type="PROSITE" id="PS50089">
    <property type="entry name" value="ZF_RING_2"/>
    <property type="match status" value="1"/>
</dbReference>
<proteinExistence type="predicted"/>
<sequence>MQAALNECPELLTAIFPGSEMTDSSGTVVELPFDETATVDGSRQYLRSLLRRWTACDQTELHKDVMAMAVDYDKRLRAVMEADGAHCGIDDFTVAREDLVSRDEDAAVHKLLAESRLVRELLEDAKCVVCLDYLTQFEVGCKGGHTLCKTCLEAQCRQRNDHKEVACPICRENVIMEGSSQPSVCRHKSRMFCDVVGHVCPLCTDPKERSLEQLLAHVKHECVSLVKLATRRDLRVMRTDWAQKLTSSVIAPSVRALMKKRTERFNHRVNIIDRWSAKRASSRRSADSPPPKRQLTYTSDTR</sequence>
<dbReference type="Proteomes" id="UP001190700">
    <property type="component" value="Unassembled WGS sequence"/>
</dbReference>
<keyword evidence="1" id="KW-0862">Zinc</keyword>
<reference evidence="4 5" key="1">
    <citation type="journal article" date="2015" name="Genome Biol. Evol.">
        <title>Comparative Genomics of a Bacterivorous Green Alga Reveals Evolutionary Causalities and Consequences of Phago-Mixotrophic Mode of Nutrition.</title>
        <authorList>
            <person name="Burns J.A."/>
            <person name="Paasch A."/>
            <person name="Narechania A."/>
            <person name="Kim E."/>
        </authorList>
    </citation>
    <scope>NUCLEOTIDE SEQUENCE [LARGE SCALE GENOMIC DNA]</scope>
    <source>
        <strain evidence="4 5">PLY_AMNH</strain>
    </source>
</reference>
<comment type="caution">
    <text evidence="4">The sequence shown here is derived from an EMBL/GenBank/DDBJ whole genome shotgun (WGS) entry which is preliminary data.</text>
</comment>
<gene>
    <name evidence="4" type="ORF">CYMTET_37069</name>
</gene>
<dbReference type="AlphaFoldDB" id="A0AAE0F6V6"/>
<keyword evidence="1" id="KW-0863">Zinc-finger</keyword>
<keyword evidence="5" id="KW-1185">Reference proteome</keyword>
<dbReference type="GO" id="GO:0008270">
    <property type="term" value="F:zinc ion binding"/>
    <property type="evidence" value="ECO:0007669"/>
    <property type="project" value="UniProtKB-KW"/>
</dbReference>
<accession>A0AAE0F6V6</accession>
<dbReference type="Gene3D" id="3.30.40.10">
    <property type="entry name" value="Zinc/RING finger domain, C3HC4 (zinc finger)"/>
    <property type="match status" value="1"/>
</dbReference>
<dbReference type="InterPro" id="IPR013083">
    <property type="entry name" value="Znf_RING/FYVE/PHD"/>
</dbReference>
<feature type="domain" description="RING-type" evidence="3">
    <location>
        <begin position="127"/>
        <end position="171"/>
    </location>
</feature>
<dbReference type="SUPFAM" id="SSF57850">
    <property type="entry name" value="RING/U-box"/>
    <property type="match status" value="1"/>
</dbReference>
<evidence type="ECO:0000256" key="1">
    <source>
        <dbReference type="PROSITE-ProRule" id="PRU00175"/>
    </source>
</evidence>
<dbReference type="EMBL" id="LGRX02024671">
    <property type="protein sequence ID" value="KAK3253734.1"/>
    <property type="molecule type" value="Genomic_DNA"/>
</dbReference>
<evidence type="ECO:0000313" key="4">
    <source>
        <dbReference type="EMBL" id="KAK3253734.1"/>
    </source>
</evidence>
<evidence type="ECO:0000259" key="3">
    <source>
        <dbReference type="PROSITE" id="PS50089"/>
    </source>
</evidence>
<evidence type="ECO:0000313" key="5">
    <source>
        <dbReference type="Proteomes" id="UP001190700"/>
    </source>
</evidence>